<dbReference type="GO" id="GO:0004674">
    <property type="term" value="F:protein serine/threonine kinase activity"/>
    <property type="evidence" value="ECO:0007669"/>
    <property type="project" value="UniProtKB-UniRule"/>
</dbReference>
<dbReference type="PANTHER" id="PTHR31756:SF3">
    <property type="entry name" value="PYRUVATE, PHOSPHATE DIKINASE REGULATORY PROTEIN 1, CHLOROPLASTIC"/>
    <property type="match status" value="1"/>
</dbReference>
<dbReference type="HAMAP" id="MF_00921">
    <property type="entry name" value="PDRP"/>
    <property type="match status" value="1"/>
</dbReference>
<dbReference type="EC" id="2.7.11.32" evidence="5"/>
<dbReference type="OrthoDB" id="9782201at2"/>
<dbReference type="PANTHER" id="PTHR31756">
    <property type="entry name" value="PYRUVATE, PHOSPHATE DIKINASE REGULATORY PROTEIN 1, CHLOROPLASTIC"/>
    <property type="match status" value="1"/>
</dbReference>
<dbReference type="AlphaFoldDB" id="A0A559IQ15"/>
<accession>A0A559IQ15</accession>
<feature type="binding site" evidence="5">
    <location>
        <begin position="152"/>
        <end position="159"/>
    </location>
    <ligand>
        <name>ADP</name>
        <dbReference type="ChEBI" id="CHEBI:456216"/>
    </ligand>
</feature>
<dbReference type="GO" id="GO:0043531">
    <property type="term" value="F:ADP binding"/>
    <property type="evidence" value="ECO:0007669"/>
    <property type="project" value="UniProtKB-UniRule"/>
</dbReference>
<evidence type="ECO:0000256" key="1">
    <source>
        <dbReference type="ARBA" id="ARBA00022527"/>
    </source>
</evidence>
<keyword evidence="4 5" id="KW-0418">Kinase</keyword>
<dbReference type="InterPro" id="IPR026565">
    <property type="entry name" value="PPDK_reg"/>
</dbReference>
<sequence>MTMQRKQVVYICSDATGETAEAVTKATARQFGDGKVNIVRYGQIKHEDDIRRIADEAAEAGGFIAYTLVQPELRETMKMEGVRAGVRTVDILGPMMQAFVDTFHDSPHRQPGLMYQIDDEYYRRIEAIEFAIRCDDGKYVKGYEEADVVLLGVSRTSKTPLSMVLAHKGLRVANFPIAPEAKPPEELFRIPSERIVGLMMDASILQRVRSEHLKWLGLPEGAQYAQLNRIQEELDYAQQLMNKLECRVIDVTGKAIEETAGMIMNRD</sequence>
<protein>
    <recommendedName>
        <fullName evidence="5">Putative pyruvate, phosphate dikinase regulatory protein</fullName>
        <shortName evidence="5">PPDK regulatory protein</shortName>
        <ecNumber evidence="5">2.7.11.32</ecNumber>
        <ecNumber evidence="5">2.7.4.27</ecNumber>
    </recommendedName>
</protein>
<evidence type="ECO:0000313" key="6">
    <source>
        <dbReference type="EMBL" id="TVX89718.1"/>
    </source>
</evidence>
<dbReference type="Proteomes" id="UP000318102">
    <property type="component" value="Unassembled WGS sequence"/>
</dbReference>
<keyword evidence="2 5" id="KW-0808">Transferase</keyword>
<dbReference type="EMBL" id="VNJK01000002">
    <property type="protein sequence ID" value="TVX89718.1"/>
    <property type="molecule type" value="Genomic_DNA"/>
</dbReference>
<dbReference type="Pfam" id="PF03618">
    <property type="entry name" value="Kinase-PPPase"/>
    <property type="match status" value="1"/>
</dbReference>
<evidence type="ECO:0000313" key="7">
    <source>
        <dbReference type="Proteomes" id="UP000318102"/>
    </source>
</evidence>
<keyword evidence="3 5" id="KW-0547">Nucleotide-binding</keyword>
<dbReference type="GO" id="GO:0016776">
    <property type="term" value="F:phosphotransferase activity, phosphate group as acceptor"/>
    <property type="evidence" value="ECO:0007669"/>
    <property type="project" value="UniProtKB-UniRule"/>
</dbReference>
<comment type="catalytic activity">
    <reaction evidence="5">
        <text>N(tele)-phospho-L-histidyl/O-phospho-L-threonyl-[pyruvate, phosphate dikinase] + phosphate + H(+) = N(tele)-phospho-L-histidyl/L-threonyl-[pyruvate, phosphate dikinase] + diphosphate</text>
        <dbReference type="Rhea" id="RHEA:43696"/>
        <dbReference type="Rhea" id="RHEA-COMP:10650"/>
        <dbReference type="Rhea" id="RHEA-COMP:10651"/>
        <dbReference type="ChEBI" id="CHEBI:15378"/>
        <dbReference type="ChEBI" id="CHEBI:30013"/>
        <dbReference type="ChEBI" id="CHEBI:33019"/>
        <dbReference type="ChEBI" id="CHEBI:43474"/>
        <dbReference type="ChEBI" id="CHEBI:61977"/>
        <dbReference type="ChEBI" id="CHEBI:83586"/>
        <dbReference type="EC" id="2.7.4.27"/>
    </reaction>
</comment>
<gene>
    <name evidence="6" type="ORF">FPZ44_18355</name>
</gene>
<dbReference type="EC" id="2.7.4.27" evidence="5"/>
<comment type="catalytic activity">
    <reaction evidence="5">
        <text>N(tele)-phospho-L-histidyl/L-threonyl-[pyruvate, phosphate dikinase] + ADP = N(tele)-phospho-L-histidyl/O-phospho-L-threonyl-[pyruvate, phosphate dikinase] + AMP + H(+)</text>
        <dbReference type="Rhea" id="RHEA:43692"/>
        <dbReference type="Rhea" id="RHEA-COMP:10650"/>
        <dbReference type="Rhea" id="RHEA-COMP:10651"/>
        <dbReference type="ChEBI" id="CHEBI:15378"/>
        <dbReference type="ChEBI" id="CHEBI:30013"/>
        <dbReference type="ChEBI" id="CHEBI:61977"/>
        <dbReference type="ChEBI" id="CHEBI:83586"/>
        <dbReference type="ChEBI" id="CHEBI:456215"/>
        <dbReference type="ChEBI" id="CHEBI:456216"/>
        <dbReference type="EC" id="2.7.11.32"/>
    </reaction>
</comment>
<comment type="similarity">
    <text evidence="5">Belongs to the pyruvate, phosphate/water dikinase regulatory protein family. PDRP subfamily.</text>
</comment>
<keyword evidence="1 5" id="KW-0723">Serine/threonine-protein kinase</keyword>
<evidence type="ECO:0000256" key="3">
    <source>
        <dbReference type="ARBA" id="ARBA00022741"/>
    </source>
</evidence>
<proteinExistence type="inferred from homology"/>
<dbReference type="RefSeq" id="WP_144992474.1">
    <property type="nucleotide sequence ID" value="NZ_VNJK01000002.1"/>
</dbReference>
<evidence type="ECO:0000256" key="5">
    <source>
        <dbReference type="HAMAP-Rule" id="MF_00921"/>
    </source>
</evidence>
<comment type="caution">
    <text evidence="6">The sequence shown here is derived from an EMBL/GenBank/DDBJ whole genome shotgun (WGS) entry which is preliminary data.</text>
</comment>
<dbReference type="NCBIfam" id="NF003742">
    <property type="entry name" value="PRK05339.1"/>
    <property type="match status" value="1"/>
</dbReference>
<evidence type="ECO:0000256" key="2">
    <source>
        <dbReference type="ARBA" id="ARBA00022679"/>
    </source>
</evidence>
<comment type="function">
    <text evidence="5">Bifunctional serine/threonine kinase and phosphorylase involved in the regulation of the pyruvate, phosphate dikinase (PPDK) by catalyzing its phosphorylation/dephosphorylation.</text>
</comment>
<dbReference type="GO" id="GO:0005524">
    <property type="term" value="F:ATP binding"/>
    <property type="evidence" value="ECO:0007669"/>
    <property type="project" value="InterPro"/>
</dbReference>
<keyword evidence="7" id="KW-1185">Reference proteome</keyword>
<organism evidence="6 7">
    <name type="scientific">Paenibacillus agilis</name>
    <dbReference type="NCBI Taxonomy" id="3020863"/>
    <lineage>
        <taxon>Bacteria</taxon>
        <taxon>Bacillati</taxon>
        <taxon>Bacillota</taxon>
        <taxon>Bacilli</taxon>
        <taxon>Bacillales</taxon>
        <taxon>Paenibacillaceae</taxon>
        <taxon>Paenibacillus</taxon>
    </lineage>
</organism>
<evidence type="ECO:0000256" key="4">
    <source>
        <dbReference type="ARBA" id="ARBA00022777"/>
    </source>
</evidence>
<dbReference type="InterPro" id="IPR005177">
    <property type="entry name" value="Kinase-pyrophosphorylase"/>
</dbReference>
<reference evidence="6 7" key="1">
    <citation type="submission" date="2019-07" db="EMBL/GenBank/DDBJ databases">
        <authorList>
            <person name="Kim J."/>
        </authorList>
    </citation>
    <scope>NUCLEOTIDE SEQUENCE [LARGE SCALE GENOMIC DNA]</scope>
    <source>
        <strain evidence="6 7">N4</strain>
    </source>
</reference>
<name>A0A559IQ15_9BACL</name>